<gene>
    <name evidence="1" type="ORF">PACLA_8A036858</name>
</gene>
<keyword evidence="2" id="KW-1185">Reference proteome</keyword>
<comment type="caution">
    <text evidence="1">The sequence shown here is derived from an EMBL/GenBank/DDBJ whole genome shotgun (WGS) entry which is preliminary data.</text>
</comment>
<sequence length="89" mass="10243">MSFLGTKQQDRCKEITPQGSWKFKEKPDMVSDVLSDHFINIAEEVRDKEELRKNKADLSKHSSIHSIINHSNNVEDIGFHHLDAVNAEK</sequence>
<dbReference type="AlphaFoldDB" id="A0A7D9LHL9"/>
<feature type="non-terminal residue" evidence="1">
    <location>
        <position position="89"/>
    </location>
</feature>
<dbReference type="EMBL" id="CACRXK020019661">
    <property type="protein sequence ID" value="CAB4033915.1"/>
    <property type="molecule type" value="Genomic_DNA"/>
</dbReference>
<accession>A0A7D9LHL9</accession>
<protein>
    <submittedName>
        <fullName evidence="1">Uncharacterized protein</fullName>
    </submittedName>
</protein>
<evidence type="ECO:0000313" key="2">
    <source>
        <dbReference type="Proteomes" id="UP001152795"/>
    </source>
</evidence>
<dbReference type="Proteomes" id="UP001152795">
    <property type="component" value="Unassembled WGS sequence"/>
</dbReference>
<reference evidence="1" key="1">
    <citation type="submission" date="2020-04" db="EMBL/GenBank/DDBJ databases">
        <authorList>
            <person name="Alioto T."/>
            <person name="Alioto T."/>
            <person name="Gomez Garrido J."/>
        </authorList>
    </citation>
    <scope>NUCLEOTIDE SEQUENCE</scope>
    <source>
        <strain evidence="1">A484AB</strain>
    </source>
</reference>
<name>A0A7D9LHL9_PARCT</name>
<organism evidence="1 2">
    <name type="scientific">Paramuricea clavata</name>
    <name type="common">Red gorgonian</name>
    <name type="synonym">Violescent sea-whip</name>
    <dbReference type="NCBI Taxonomy" id="317549"/>
    <lineage>
        <taxon>Eukaryota</taxon>
        <taxon>Metazoa</taxon>
        <taxon>Cnidaria</taxon>
        <taxon>Anthozoa</taxon>
        <taxon>Octocorallia</taxon>
        <taxon>Malacalcyonacea</taxon>
        <taxon>Plexauridae</taxon>
        <taxon>Paramuricea</taxon>
    </lineage>
</organism>
<evidence type="ECO:0000313" key="1">
    <source>
        <dbReference type="EMBL" id="CAB4033915.1"/>
    </source>
</evidence>
<proteinExistence type="predicted"/>